<evidence type="ECO:0000313" key="2">
    <source>
        <dbReference type="Proteomes" id="UP000002026"/>
    </source>
</evidence>
<gene>
    <name evidence="1" type="ordered locus">Shel_06970</name>
</gene>
<name>C7N4C1_SLAHD</name>
<protein>
    <submittedName>
        <fullName evidence="1">Uncharacterized protein</fullName>
    </submittedName>
</protein>
<dbReference type="STRING" id="471855.Shel_06970"/>
<dbReference type="Proteomes" id="UP000002026">
    <property type="component" value="Chromosome"/>
</dbReference>
<keyword evidence="2" id="KW-1185">Reference proteome</keyword>
<dbReference type="AlphaFoldDB" id="C7N4C1"/>
<proteinExistence type="predicted"/>
<sequence>MENVGLFDRERQGMSVYYSLNYEALEEYRRLLDFAFEHASTPCPYGYDCRSCPNSDTCV</sequence>
<accession>C7N4C1</accession>
<dbReference type="EMBL" id="CP001684">
    <property type="protein sequence ID" value="ACV21756.1"/>
    <property type="molecule type" value="Genomic_DNA"/>
</dbReference>
<dbReference type="KEGG" id="shi:Shel_06970"/>
<evidence type="ECO:0000313" key="1">
    <source>
        <dbReference type="EMBL" id="ACV21756.1"/>
    </source>
</evidence>
<reference evidence="1 2" key="1">
    <citation type="journal article" date="2009" name="Stand. Genomic Sci.">
        <title>Complete genome sequence of Slackia heliotrinireducens type strain (RHS 1).</title>
        <authorList>
            <person name="Pukall R."/>
            <person name="Lapidus A."/>
            <person name="Nolan M."/>
            <person name="Copeland A."/>
            <person name="Glavina Del Rio T."/>
            <person name="Lucas S."/>
            <person name="Chen F."/>
            <person name="Tice H."/>
            <person name="Cheng J.F."/>
            <person name="Chertkov O."/>
            <person name="Bruce D."/>
            <person name="Goodwin L."/>
            <person name="Kuske C."/>
            <person name="Brettin T."/>
            <person name="Detter J.C."/>
            <person name="Han C."/>
            <person name="Pitluck S."/>
            <person name="Pati A."/>
            <person name="Mavrommatis K."/>
            <person name="Ivanova N."/>
            <person name="Ovchinnikova G."/>
            <person name="Chen A."/>
            <person name="Palaniappan K."/>
            <person name="Schneider S."/>
            <person name="Rohde M."/>
            <person name="Chain P."/>
            <person name="D'haeseleer P."/>
            <person name="Goker M."/>
            <person name="Bristow J."/>
            <person name="Eisen J.A."/>
            <person name="Markowitz V."/>
            <person name="Kyrpides N.C."/>
            <person name="Klenk H.P."/>
            <person name="Hugenholtz P."/>
        </authorList>
    </citation>
    <scope>NUCLEOTIDE SEQUENCE [LARGE SCALE GENOMIC DNA]</scope>
    <source>
        <strain evidence="2">ATCC 29202 / DSM 20476 / NCTC 11029 / RHS 1</strain>
    </source>
</reference>
<organism evidence="1 2">
    <name type="scientific">Slackia heliotrinireducens (strain ATCC 29202 / DSM 20476 / NCTC 11029 / RHS 1)</name>
    <name type="common">Peptococcus heliotrinreducens</name>
    <dbReference type="NCBI Taxonomy" id="471855"/>
    <lineage>
        <taxon>Bacteria</taxon>
        <taxon>Bacillati</taxon>
        <taxon>Actinomycetota</taxon>
        <taxon>Coriobacteriia</taxon>
        <taxon>Eggerthellales</taxon>
        <taxon>Eggerthellaceae</taxon>
        <taxon>Slackia</taxon>
    </lineage>
</organism>
<dbReference type="HOGENOM" id="CLU_2958333_0_0_11"/>